<proteinExistence type="inferred from homology"/>
<dbReference type="Proteomes" id="UP000215914">
    <property type="component" value="Unassembled WGS sequence"/>
</dbReference>
<comment type="similarity">
    <text evidence="3">Belongs to the NPH3 family.</text>
</comment>
<keyword evidence="6" id="KW-1185">Reference proteome</keyword>
<name>A0A9K3DN43_HELAN</name>
<dbReference type="Gene3D" id="3.30.710.10">
    <property type="entry name" value="Potassium Channel Kv1.1, Chain A"/>
    <property type="match status" value="1"/>
</dbReference>
<organism evidence="5 6">
    <name type="scientific">Helianthus annuus</name>
    <name type="common">Common sunflower</name>
    <dbReference type="NCBI Taxonomy" id="4232"/>
    <lineage>
        <taxon>Eukaryota</taxon>
        <taxon>Viridiplantae</taxon>
        <taxon>Streptophyta</taxon>
        <taxon>Embryophyta</taxon>
        <taxon>Tracheophyta</taxon>
        <taxon>Spermatophyta</taxon>
        <taxon>Magnoliopsida</taxon>
        <taxon>eudicotyledons</taxon>
        <taxon>Gunneridae</taxon>
        <taxon>Pentapetalae</taxon>
        <taxon>asterids</taxon>
        <taxon>campanulids</taxon>
        <taxon>Asterales</taxon>
        <taxon>Asteraceae</taxon>
        <taxon>Asteroideae</taxon>
        <taxon>Heliantheae alliance</taxon>
        <taxon>Heliantheae</taxon>
        <taxon>Helianthus</taxon>
    </lineage>
</organism>
<dbReference type="PANTHER" id="PTHR32370">
    <property type="entry name" value="OS12G0117600 PROTEIN"/>
    <property type="match status" value="1"/>
</dbReference>
<dbReference type="PROSITE" id="PS51649">
    <property type="entry name" value="NPH3"/>
    <property type="match status" value="1"/>
</dbReference>
<evidence type="ECO:0000313" key="6">
    <source>
        <dbReference type="Proteomes" id="UP000215914"/>
    </source>
</evidence>
<comment type="caution">
    <text evidence="5">The sequence shown here is derived from an EMBL/GenBank/DDBJ whole genome shotgun (WGS) entry which is preliminary data.</text>
</comment>
<keyword evidence="2" id="KW-0833">Ubl conjugation pathway</keyword>
<evidence type="ECO:0000256" key="1">
    <source>
        <dbReference type="ARBA" id="ARBA00004906"/>
    </source>
</evidence>
<dbReference type="Gramene" id="mRNA:HanXRQr2_Chr17g0829571">
    <property type="protein sequence ID" value="mRNA:HanXRQr2_Chr17g0829571"/>
    <property type="gene ID" value="HanXRQr2_Chr17g0829571"/>
</dbReference>
<sequence length="418" mass="47173">MVKPDLDLWTGTDPIFRVFPLLSKCLKLQKLCSESPESTQHQIIHLPDFPGGTESFELCAKFCYGIKITISAHNIVSARCAAERLQMTENVEKGNLVYKLDAFFNSCILNGWKDSIVTLQTTKCFQLWSEELGITSRCIEAIASKVISNPLKVNLSRNYPKQETDKDDISGWWGEDLSELGIDLYWRTMIVVKSCDKVSAKLVGDALRIYASKWLQNVSKNLENDQNSRLLLESVVSLLPIERTAVSCSFLSKLLKAANILGASSSSRAELAQRIGTQLDEATVQDLLIPSCSCSCSLNVMMTYDVEVVLTILEHFMLQSQSPLTSPPRVKGRFERWHRRSRSENNVDFEVQESRCSSTFHSSKIKVAKFVDGYLKEISKDVNMPLSKFFALVEVVPDFARLDHDDLYNAIDNYLKVN</sequence>
<evidence type="ECO:0000259" key="4">
    <source>
        <dbReference type="PROSITE" id="PS51649"/>
    </source>
</evidence>
<dbReference type="SUPFAM" id="SSF54695">
    <property type="entry name" value="POZ domain"/>
    <property type="match status" value="1"/>
</dbReference>
<evidence type="ECO:0000313" key="5">
    <source>
        <dbReference type="EMBL" id="KAF5757684.1"/>
    </source>
</evidence>
<dbReference type="InterPro" id="IPR027356">
    <property type="entry name" value="NPH3_dom"/>
</dbReference>
<evidence type="ECO:0000256" key="3">
    <source>
        <dbReference type="PROSITE-ProRule" id="PRU00982"/>
    </source>
</evidence>
<dbReference type="InterPro" id="IPR043454">
    <property type="entry name" value="NPH3/RPT2-like"/>
</dbReference>
<dbReference type="EMBL" id="MNCJ02000332">
    <property type="protein sequence ID" value="KAF5757684.1"/>
    <property type="molecule type" value="Genomic_DNA"/>
</dbReference>
<gene>
    <name evidence="5" type="ORF">HanXRQr2_Chr17g0829571</name>
</gene>
<reference evidence="5" key="2">
    <citation type="submission" date="2020-06" db="EMBL/GenBank/DDBJ databases">
        <title>Helianthus annuus Genome sequencing and assembly Release 2.</title>
        <authorList>
            <person name="Gouzy J."/>
            <person name="Langlade N."/>
            <person name="Munos S."/>
        </authorList>
    </citation>
    <scope>NUCLEOTIDE SEQUENCE</scope>
    <source>
        <tissue evidence="5">Leaves</tissue>
    </source>
</reference>
<reference evidence="5" key="1">
    <citation type="journal article" date="2017" name="Nature">
        <title>The sunflower genome provides insights into oil metabolism, flowering and Asterid evolution.</title>
        <authorList>
            <person name="Badouin H."/>
            <person name="Gouzy J."/>
            <person name="Grassa C.J."/>
            <person name="Murat F."/>
            <person name="Staton S.E."/>
            <person name="Cottret L."/>
            <person name="Lelandais-Briere C."/>
            <person name="Owens G.L."/>
            <person name="Carrere S."/>
            <person name="Mayjonade B."/>
            <person name="Legrand L."/>
            <person name="Gill N."/>
            <person name="Kane N.C."/>
            <person name="Bowers J.E."/>
            <person name="Hubner S."/>
            <person name="Bellec A."/>
            <person name="Berard A."/>
            <person name="Berges H."/>
            <person name="Blanchet N."/>
            <person name="Boniface M.C."/>
            <person name="Brunel D."/>
            <person name="Catrice O."/>
            <person name="Chaidir N."/>
            <person name="Claudel C."/>
            <person name="Donnadieu C."/>
            <person name="Faraut T."/>
            <person name="Fievet G."/>
            <person name="Helmstetter N."/>
            <person name="King M."/>
            <person name="Knapp S.J."/>
            <person name="Lai Z."/>
            <person name="Le Paslier M.C."/>
            <person name="Lippi Y."/>
            <person name="Lorenzon L."/>
            <person name="Mandel J.R."/>
            <person name="Marage G."/>
            <person name="Marchand G."/>
            <person name="Marquand E."/>
            <person name="Bret-Mestries E."/>
            <person name="Morien E."/>
            <person name="Nambeesan S."/>
            <person name="Nguyen T."/>
            <person name="Pegot-Espagnet P."/>
            <person name="Pouilly N."/>
            <person name="Raftis F."/>
            <person name="Sallet E."/>
            <person name="Schiex T."/>
            <person name="Thomas J."/>
            <person name="Vandecasteele C."/>
            <person name="Vares D."/>
            <person name="Vear F."/>
            <person name="Vautrin S."/>
            <person name="Crespi M."/>
            <person name="Mangin B."/>
            <person name="Burke J.M."/>
            <person name="Salse J."/>
            <person name="Munos S."/>
            <person name="Vincourt P."/>
            <person name="Rieseberg L.H."/>
            <person name="Langlade N.B."/>
        </authorList>
    </citation>
    <scope>NUCLEOTIDE SEQUENCE</scope>
    <source>
        <tissue evidence="5">Leaves</tissue>
    </source>
</reference>
<accession>A0A9K3DN43</accession>
<dbReference type="InterPro" id="IPR011333">
    <property type="entry name" value="SKP1/BTB/POZ_sf"/>
</dbReference>
<evidence type="ECO:0000256" key="2">
    <source>
        <dbReference type="ARBA" id="ARBA00022786"/>
    </source>
</evidence>
<dbReference type="AlphaFoldDB" id="A0A9K3DN43"/>
<feature type="domain" description="NPH3" evidence="4">
    <location>
        <begin position="171"/>
        <end position="418"/>
    </location>
</feature>
<protein>
    <submittedName>
        <fullName evidence="5">SKP1/BTB/POZ domain superfamily, NPH3 domain-containing protein</fullName>
    </submittedName>
</protein>
<comment type="pathway">
    <text evidence="1">Protein modification; protein ubiquitination.</text>
</comment>
<dbReference type="Pfam" id="PF03000">
    <property type="entry name" value="NPH3"/>
    <property type="match status" value="1"/>
</dbReference>